<keyword evidence="2" id="KW-1185">Reference proteome</keyword>
<organism evidence="1 2">
    <name type="scientific">Streptomyces gibsoniae</name>
    <dbReference type="NCBI Taxonomy" id="3075529"/>
    <lineage>
        <taxon>Bacteria</taxon>
        <taxon>Bacillati</taxon>
        <taxon>Actinomycetota</taxon>
        <taxon>Actinomycetes</taxon>
        <taxon>Kitasatosporales</taxon>
        <taxon>Streptomycetaceae</taxon>
        <taxon>Streptomyces</taxon>
    </lineage>
</organism>
<protein>
    <recommendedName>
        <fullName evidence="3">DUF4166 domain-containing protein</fullName>
    </recommendedName>
</protein>
<proteinExistence type="predicted"/>
<dbReference type="EMBL" id="JAVREY010000039">
    <property type="protein sequence ID" value="MDT0466586.1"/>
    <property type="molecule type" value="Genomic_DNA"/>
</dbReference>
<dbReference type="Proteomes" id="UP001183809">
    <property type="component" value="Unassembled WGS sequence"/>
</dbReference>
<evidence type="ECO:0000313" key="1">
    <source>
        <dbReference type="EMBL" id="MDT0466586.1"/>
    </source>
</evidence>
<sequence length="212" mass="23258">MTRRGRLRFDGWIAGIGTSSGTRVVVGHWARSPFGAFSDVMLERRDGHRLLLAPSAQTADFIAGTYVFDEVRVTPVRVDTTERDWTVTAGTLRLRFSLGSRGVVGRLLRAVPGPLAARPAWAAWTTRPAWLLLGARTCGSAGGGRYEWYGAKDLHRITAAMVRFEDEDLGSLGPVRPPVRFGFGSTPRGPCLVRLTTTVDMGQHERTPLTRP</sequence>
<comment type="caution">
    <text evidence="1">The sequence shown here is derived from an EMBL/GenBank/DDBJ whole genome shotgun (WGS) entry which is preliminary data.</text>
</comment>
<name>A0ABU2U042_9ACTN</name>
<accession>A0ABU2U042</accession>
<reference evidence="2" key="1">
    <citation type="submission" date="2023-07" db="EMBL/GenBank/DDBJ databases">
        <title>30 novel species of actinomycetes from the DSMZ collection.</title>
        <authorList>
            <person name="Nouioui I."/>
        </authorList>
    </citation>
    <scope>NUCLEOTIDE SEQUENCE [LARGE SCALE GENOMIC DNA]</scope>
    <source>
        <strain evidence="2">DSM 41699</strain>
    </source>
</reference>
<evidence type="ECO:0008006" key="3">
    <source>
        <dbReference type="Google" id="ProtNLM"/>
    </source>
</evidence>
<gene>
    <name evidence="1" type="ORF">RM764_26875</name>
</gene>
<evidence type="ECO:0000313" key="2">
    <source>
        <dbReference type="Proteomes" id="UP001183809"/>
    </source>
</evidence>